<reference evidence="3 4" key="1">
    <citation type="journal article" date="2016" name="Mol. Biol. Evol.">
        <title>Comparative Genomics of Early-Diverging Mushroom-Forming Fungi Provides Insights into the Origins of Lignocellulose Decay Capabilities.</title>
        <authorList>
            <person name="Nagy L.G."/>
            <person name="Riley R."/>
            <person name="Tritt A."/>
            <person name="Adam C."/>
            <person name="Daum C."/>
            <person name="Floudas D."/>
            <person name="Sun H."/>
            <person name="Yadav J.S."/>
            <person name="Pangilinan J."/>
            <person name="Larsson K.H."/>
            <person name="Matsuura K."/>
            <person name="Barry K."/>
            <person name="Labutti K."/>
            <person name="Kuo R."/>
            <person name="Ohm R.A."/>
            <person name="Bhattacharya S.S."/>
            <person name="Shirouzu T."/>
            <person name="Yoshinaga Y."/>
            <person name="Martin F.M."/>
            <person name="Grigoriev I.V."/>
            <person name="Hibbett D.S."/>
        </authorList>
    </citation>
    <scope>NUCLEOTIDE SEQUENCE [LARGE SCALE GENOMIC DNA]</scope>
    <source>
        <strain evidence="3 4">TUFC12733</strain>
    </source>
</reference>
<keyword evidence="1" id="KW-0677">Repeat</keyword>
<evidence type="ECO:0000256" key="1">
    <source>
        <dbReference type="ARBA" id="ARBA00022737"/>
    </source>
</evidence>
<dbReference type="PANTHER" id="PTHR22904">
    <property type="entry name" value="TPR REPEAT CONTAINING PROTEIN"/>
    <property type="match status" value="1"/>
</dbReference>
<dbReference type="InterPro" id="IPR019734">
    <property type="entry name" value="TPR_rpt"/>
</dbReference>
<protein>
    <submittedName>
        <fullName evidence="3">Uncharacterized protein</fullName>
    </submittedName>
</protein>
<evidence type="ECO:0000313" key="3">
    <source>
        <dbReference type="EMBL" id="KZO95695.1"/>
    </source>
</evidence>
<dbReference type="EMBL" id="KV417287">
    <property type="protein sequence ID" value="KZO95695.1"/>
    <property type="molecule type" value="Genomic_DNA"/>
</dbReference>
<evidence type="ECO:0000256" key="2">
    <source>
        <dbReference type="ARBA" id="ARBA00022803"/>
    </source>
</evidence>
<dbReference type="OrthoDB" id="2423701at2759"/>
<dbReference type="Proteomes" id="UP000076738">
    <property type="component" value="Unassembled WGS sequence"/>
</dbReference>
<accession>A0A167LHD8</accession>
<gene>
    <name evidence="3" type="ORF">CALVIDRAFT_148754</name>
</gene>
<evidence type="ECO:0000313" key="4">
    <source>
        <dbReference type="Proteomes" id="UP000076738"/>
    </source>
</evidence>
<dbReference type="InterPro" id="IPR011990">
    <property type="entry name" value="TPR-like_helical_dom_sf"/>
</dbReference>
<dbReference type="PANTHER" id="PTHR22904:SF523">
    <property type="entry name" value="STRESS-INDUCED-PHOSPHOPROTEIN 1"/>
    <property type="match status" value="1"/>
</dbReference>
<name>A0A167LHD8_CALVF</name>
<keyword evidence="4" id="KW-1185">Reference proteome</keyword>
<dbReference type="SUPFAM" id="SSF48452">
    <property type="entry name" value="TPR-like"/>
    <property type="match status" value="1"/>
</dbReference>
<dbReference type="Gene3D" id="1.25.40.10">
    <property type="entry name" value="Tetratricopeptide repeat domain"/>
    <property type="match status" value="1"/>
</dbReference>
<dbReference type="STRING" id="1330018.A0A167LHD8"/>
<dbReference type="GO" id="GO:0051879">
    <property type="term" value="F:Hsp90 protein binding"/>
    <property type="evidence" value="ECO:0007669"/>
    <property type="project" value="TreeGrafter"/>
</dbReference>
<dbReference type="AlphaFoldDB" id="A0A167LHD8"/>
<proteinExistence type="predicted"/>
<dbReference type="SMART" id="SM00028">
    <property type="entry name" value="TPR"/>
    <property type="match status" value="3"/>
</dbReference>
<sequence>METQSNPAADRAAALANAFFLKGNWAEALIGYSFAIDGDDRNPVLYANRAACEERLKRYLNTAEDARIAVHLDPAYTRAWDQLAGAELRLGHYELSIQAWKAAINYLPKSGLSESKQEDKAAEYEEKIAEVERCRQAERLGLQHRPNGWSVPPEDQPVNRASALVDGLGVNGMADNFSCAWLIMGIKLEVFLGVDRLNVLKTELIDGRTCSSGVFRTVEHLCNAVVRDGRAFYIIPWTSHLRLKDQISFELSSFKGWDYGSAETILKEAKQRLHTQTWLEVRDALASTTSAYILRALESYERYQHSVSALAFYNAALEIIHGVRGLPLAIPEDYRGVAFTQTFCRGVKTLRIETAIKVHMEDPEELPVTTLKIFAEDLLADAASDHTKDPQDTGRVLAFWIYPVAKAHAALALCDCRLAQKAMQDNASMDEQVRDLWRRGADGYIQAASELPVDEEITYAYINEALKAYWKGGVTLDITLPWMEMLKEGLPKMKRIWENSMFALEGGIAAIEKTLRFHADVKTMLTDGKANMDAVVQPPWL</sequence>
<keyword evidence="2" id="KW-0802">TPR repeat</keyword>
<organism evidence="3 4">
    <name type="scientific">Calocera viscosa (strain TUFC12733)</name>
    <dbReference type="NCBI Taxonomy" id="1330018"/>
    <lineage>
        <taxon>Eukaryota</taxon>
        <taxon>Fungi</taxon>
        <taxon>Dikarya</taxon>
        <taxon>Basidiomycota</taxon>
        <taxon>Agaricomycotina</taxon>
        <taxon>Dacrymycetes</taxon>
        <taxon>Dacrymycetales</taxon>
        <taxon>Dacrymycetaceae</taxon>
        <taxon>Calocera</taxon>
    </lineage>
</organism>